<dbReference type="PANTHER" id="PTHR24148:SF81">
    <property type="entry name" value="HETEROKARYON INCOMPATIBILITY DOMAIN-CONTAINING PROTEIN"/>
    <property type="match status" value="1"/>
</dbReference>
<evidence type="ECO:0000313" key="2">
    <source>
        <dbReference type="EMBL" id="KAF0331941.1"/>
    </source>
</evidence>
<dbReference type="InterPro" id="IPR052895">
    <property type="entry name" value="HetReg/Transcr_Mod"/>
</dbReference>
<protein>
    <submittedName>
        <fullName evidence="2">Heterokaryon incompatibility protein het-6-like protein</fullName>
    </submittedName>
</protein>
<dbReference type="Proteomes" id="UP000434172">
    <property type="component" value="Unassembled WGS sequence"/>
</dbReference>
<evidence type="ECO:0000259" key="1">
    <source>
        <dbReference type="Pfam" id="PF06985"/>
    </source>
</evidence>
<dbReference type="Pfam" id="PF06985">
    <property type="entry name" value="HET"/>
    <property type="match status" value="1"/>
</dbReference>
<reference evidence="2 3" key="1">
    <citation type="submission" date="2019-12" db="EMBL/GenBank/DDBJ databases">
        <title>A genome sequence resource for the geographically widespread anthracnose pathogen Colletotrichum asianum.</title>
        <authorList>
            <person name="Meng Y."/>
        </authorList>
    </citation>
    <scope>NUCLEOTIDE SEQUENCE [LARGE SCALE GENOMIC DNA]</scope>
    <source>
        <strain evidence="2 3">ICMP 18580</strain>
    </source>
</reference>
<organism evidence="2 3">
    <name type="scientific">Colletotrichum asianum</name>
    <dbReference type="NCBI Taxonomy" id="702518"/>
    <lineage>
        <taxon>Eukaryota</taxon>
        <taxon>Fungi</taxon>
        <taxon>Dikarya</taxon>
        <taxon>Ascomycota</taxon>
        <taxon>Pezizomycotina</taxon>
        <taxon>Sordariomycetes</taxon>
        <taxon>Hypocreomycetidae</taxon>
        <taxon>Glomerellales</taxon>
        <taxon>Glomerellaceae</taxon>
        <taxon>Colletotrichum</taxon>
        <taxon>Colletotrichum gloeosporioides species complex</taxon>
    </lineage>
</organism>
<keyword evidence="3" id="KW-1185">Reference proteome</keyword>
<name>A0A8H3WTK0_9PEZI</name>
<feature type="domain" description="Heterokaryon incompatibility" evidence="1">
    <location>
        <begin position="148"/>
        <end position="297"/>
    </location>
</feature>
<sequence length="896" mass="101488">MSRWHRESCSNPVIVIEQQIPNCKSCNTSPDLDAIISAQSAERLAPSAIPPDESLGQLKLWWPPCVPYVSETPAPETIANGASSDSAPKTDPSASDIDNFRYICYSYVYPSRIEHNQFRLLRLTSVDDVDAPVHVDLEIHNDERHPDYETVSYTWGGGNGDSTLCRPVYVGEHWDVLVQTLNCQEMLRYLRPRRDVRTIWVDAICINQRDLNERQTQVAKMGSVFESAVRTIVYLGPDIVLPTSTSSPYPRRHYLQDLDILSESSRPIMRRLKPSQHITLTTLFDRNYFQRLWIIQELLVSRDITFGIGDVEFTITRRVGHPPTPEAWPISSFEDGKVPWFKYITQGTVEDGGEDALITAIDLASNSKCADPRDMVFGVLGMIQHEERINPSYSISFRHLVIGYSAYCLTVKKDIRVIVHAAGLEASANMPSWAPHAYRAGTKTPAISRLGGVDREILMLDSNEFLAAYQRHHSPEVSVTSSFPELKDDSHPKAWAKFERWNPKGQGQTCWKVKGGQISHHSSGLQDVLPQFTNEDDRHWHSCIKVDTLTGALLEVTALHILCFGQAGLTLTETYLDEGIYTYVFRNGTSSLFLYSQEACFESPTVSSDNHLFALCDKSTGDHSSHDKLNSRLCILRSAVDKSAFRLVSASVYVCLHTHDYPTNYPGPRKFWKEPTWNKLHIQDMSPLHIRFARDDASPTAIPVIRRQVVNRILGASHWADWSRRLKPTWRRRHQILPVEELHGDLGSMVRKLRASWISEQDYSPGHSRFLNFDGQIDRPYWICIAFPGVTDPTAYRDVLHAAFLVESGVKGSVNSFLELYFRLVESFEPHSLEGLLSRDEVIRTAVGSETLVALCFKPHQRSILKEAIRLIGKCLYVSLKQIDTHPQVGYANTSE</sequence>
<comment type="caution">
    <text evidence="2">The sequence shown here is derived from an EMBL/GenBank/DDBJ whole genome shotgun (WGS) entry which is preliminary data.</text>
</comment>
<dbReference type="PANTHER" id="PTHR24148">
    <property type="entry name" value="ANKYRIN REPEAT DOMAIN-CONTAINING PROTEIN 39 HOMOLOG-RELATED"/>
    <property type="match status" value="1"/>
</dbReference>
<evidence type="ECO:0000313" key="3">
    <source>
        <dbReference type="Proteomes" id="UP000434172"/>
    </source>
</evidence>
<dbReference type="EMBL" id="WOWK01000002">
    <property type="protein sequence ID" value="KAF0331941.1"/>
    <property type="molecule type" value="Genomic_DNA"/>
</dbReference>
<gene>
    <name evidence="2" type="ORF">GQ607_001061</name>
</gene>
<accession>A0A8H3WTK0</accession>
<dbReference type="AlphaFoldDB" id="A0A8H3WTK0"/>
<dbReference type="InterPro" id="IPR010730">
    <property type="entry name" value="HET"/>
</dbReference>
<dbReference type="OrthoDB" id="2157530at2759"/>
<proteinExistence type="predicted"/>